<evidence type="ECO:0000313" key="1">
    <source>
        <dbReference type="EMBL" id="CAG8726842.1"/>
    </source>
</evidence>
<sequence length="306" mass="35801">TDILDNVYENVQYGVQQFISNSMFLILSGDGWTNVSKNSMLNFIVTNEKHESQILKIDNFSNQYYTGDNIFAIYKEIGISFGDKWIAFISDKLVGSAMLKPQYPCITHWATFTKASKITLQVQRSLKVFAFIHPSYLNSHLQENNIVDTINDHEFWTKLELFYELLKLYDYIIKILETENATLGQVAASWTWLCETINKSSLTITNNDFQDFLINEIDNCWEKIFNSIYLITWFLYLYYHEEGLNPTWHLYIQETAYSLFCTFYPNYDQNKFIDELLSYSNQEAPNLSEFVCHLLSISPNSATSKQ</sequence>
<keyword evidence="2" id="KW-1185">Reference proteome</keyword>
<organism evidence="1 2">
    <name type="scientific">Cetraspora pellucida</name>
    <dbReference type="NCBI Taxonomy" id="1433469"/>
    <lineage>
        <taxon>Eukaryota</taxon>
        <taxon>Fungi</taxon>
        <taxon>Fungi incertae sedis</taxon>
        <taxon>Mucoromycota</taxon>
        <taxon>Glomeromycotina</taxon>
        <taxon>Glomeromycetes</taxon>
        <taxon>Diversisporales</taxon>
        <taxon>Gigasporaceae</taxon>
        <taxon>Cetraspora</taxon>
    </lineage>
</organism>
<gene>
    <name evidence="1" type="ORF">SPELUC_LOCUS12822</name>
</gene>
<feature type="non-terminal residue" evidence="1">
    <location>
        <position position="306"/>
    </location>
</feature>
<dbReference type="Proteomes" id="UP000789366">
    <property type="component" value="Unassembled WGS sequence"/>
</dbReference>
<evidence type="ECO:0000313" key="2">
    <source>
        <dbReference type="Proteomes" id="UP000789366"/>
    </source>
</evidence>
<comment type="caution">
    <text evidence="1">The sequence shown here is derived from an EMBL/GenBank/DDBJ whole genome shotgun (WGS) entry which is preliminary data.</text>
</comment>
<protein>
    <submittedName>
        <fullName evidence="1">10986_t:CDS:1</fullName>
    </submittedName>
</protein>
<proteinExistence type="predicted"/>
<feature type="non-terminal residue" evidence="1">
    <location>
        <position position="1"/>
    </location>
</feature>
<name>A0ACA9PWP1_9GLOM</name>
<dbReference type="EMBL" id="CAJVPW010031595">
    <property type="protein sequence ID" value="CAG8726842.1"/>
    <property type="molecule type" value="Genomic_DNA"/>
</dbReference>
<reference evidence="1" key="1">
    <citation type="submission" date="2021-06" db="EMBL/GenBank/DDBJ databases">
        <authorList>
            <person name="Kallberg Y."/>
            <person name="Tangrot J."/>
            <person name="Rosling A."/>
        </authorList>
    </citation>
    <scope>NUCLEOTIDE SEQUENCE</scope>
    <source>
        <strain evidence="1">28 12/20/2015</strain>
    </source>
</reference>
<accession>A0ACA9PWP1</accession>